<dbReference type="InterPro" id="IPR002201">
    <property type="entry name" value="Glyco_trans_9"/>
</dbReference>
<sequence length="349" mass="39047">MSVSKKINSFRRSLMRSLTRGIGRSNNLPAGTPRDPIVVQRVLICRPNHRLGNLLLITPLLQEVTAVFPGCRIDLLVKGGVAPVIFQGYDNIDRIISLPKKPFKELLRYLRVWVSLKRTRYDLVINVVKGSSSGRLATKFSTAPYKIFGDETTIDPGLTGHQHIARYPVYQFRNHLAAWGIPPRTADTPPLDLRLTAAERAAGQTLLHQLTGNDRKAISVYTYATGDKCYSSDWWTTFYTRLKAEFPHYNIVEVLPIENISMLSFQAPTFYSKDIRAIAAFIAATAVFIGADSGIMHLATSSHAPTVGLFSITDPGAYQPYGHRSLGIDTRHSDPDRWIRTIRDILEQA</sequence>
<keyword evidence="1" id="KW-0328">Glycosyltransferase</keyword>
<dbReference type="GO" id="GO:0008713">
    <property type="term" value="F:ADP-heptose-lipopolysaccharide heptosyltransferase activity"/>
    <property type="evidence" value="ECO:0007669"/>
    <property type="project" value="TreeGrafter"/>
</dbReference>
<dbReference type="GO" id="GO:0009244">
    <property type="term" value="P:lipopolysaccharide core region biosynthetic process"/>
    <property type="evidence" value="ECO:0007669"/>
    <property type="project" value="TreeGrafter"/>
</dbReference>
<dbReference type="RefSeq" id="WP_254091410.1">
    <property type="nucleotide sequence ID" value="NZ_JAHESC010000023.1"/>
</dbReference>
<evidence type="ECO:0000256" key="1">
    <source>
        <dbReference type="ARBA" id="ARBA00022676"/>
    </source>
</evidence>
<dbReference type="InterPro" id="IPR051199">
    <property type="entry name" value="LPS_LOS_Heptosyltrfase"/>
</dbReference>
<comment type="caution">
    <text evidence="3">The sequence shown here is derived from an EMBL/GenBank/DDBJ whole genome shotgun (WGS) entry which is preliminary data.</text>
</comment>
<evidence type="ECO:0000256" key="2">
    <source>
        <dbReference type="ARBA" id="ARBA00022679"/>
    </source>
</evidence>
<gene>
    <name evidence="3" type="ORF">KK078_16550</name>
</gene>
<dbReference type="PANTHER" id="PTHR30160">
    <property type="entry name" value="TETRAACYLDISACCHARIDE 4'-KINASE-RELATED"/>
    <property type="match status" value="1"/>
</dbReference>
<dbReference type="PANTHER" id="PTHR30160:SF7">
    <property type="entry name" value="ADP-HEPTOSE--LPS HEPTOSYLTRANSFERASE 2"/>
    <property type="match status" value="1"/>
</dbReference>
<keyword evidence="2" id="KW-0808">Transferase</keyword>
<proteinExistence type="predicted"/>
<dbReference type="GO" id="GO:0005829">
    <property type="term" value="C:cytosol"/>
    <property type="evidence" value="ECO:0007669"/>
    <property type="project" value="TreeGrafter"/>
</dbReference>
<evidence type="ECO:0000313" key="3">
    <source>
        <dbReference type="EMBL" id="MBT1688183.1"/>
    </source>
</evidence>
<name>A0AAP2DA08_9BACT</name>
<dbReference type="AlphaFoldDB" id="A0AAP2DA08"/>
<dbReference type="SUPFAM" id="SSF53756">
    <property type="entry name" value="UDP-Glycosyltransferase/glycogen phosphorylase"/>
    <property type="match status" value="1"/>
</dbReference>
<organism evidence="3 4">
    <name type="scientific">Dawidia soli</name>
    <dbReference type="NCBI Taxonomy" id="2782352"/>
    <lineage>
        <taxon>Bacteria</taxon>
        <taxon>Pseudomonadati</taxon>
        <taxon>Bacteroidota</taxon>
        <taxon>Cytophagia</taxon>
        <taxon>Cytophagales</taxon>
        <taxon>Chryseotaleaceae</taxon>
        <taxon>Dawidia</taxon>
    </lineage>
</organism>
<dbReference type="Proteomes" id="UP001319180">
    <property type="component" value="Unassembled WGS sequence"/>
</dbReference>
<keyword evidence="4" id="KW-1185">Reference proteome</keyword>
<dbReference type="Gene3D" id="3.40.50.2000">
    <property type="entry name" value="Glycogen Phosphorylase B"/>
    <property type="match status" value="2"/>
</dbReference>
<reference evidence="3 4" key="1">
    <citation type="submission" date="2021-05" db="EMBL/GenBank/DDBJ databases">
        <title>A Polyphasic approach of four new species of the genus Ohtaekwangia: Ohtaekwangia histidinii sp. nov., Ohtaekwangia cretensis sp. nov., Ohtaekwangia indiensis sp. nov., Ohtaekwangia reichenbachii sp. nov. from diverse environment.</title>
        <authorList>
            <person name="Octaviana S."/>
        </authorList>
    </citation>
    <scope>NUCLEOTIDE SEQUENCE [LARGE SCALE GENOMIC DNA]</scope>
    <source>
        <strain evidence="3 4">PWU37</strain>
    </source>
</reference>
<dbReference type="Pfam" id="PF01075">
    <property type="entry name" value="Glyco_transf_9"/>
    <property type="match status" value="1"/>
</dbReference>
<protein>
    <submittedName>
        <fullName evidence="3">Uncharacterized protein</fullName>
    </submittedName>
</protein>
<accession>A0AAP2DA08</accession>
<evidence type="ECO:0000313" key="4">
    <source>
        <dbReference type="Proteomes" id="UP001319180"/>
    </source>
</evidence>
<dbReference type="EMBL" id="JAHESC010000023">
    <property type="protein sequence ID" value="MBT1688183.1"/>
    <property type="molecule type" value="Genomic_DNA"/>
</dbReference>